<dbReference type="STRING" id="342668.A0A2P2SW78"/>
<evidence type="ECO:0000313" key="3">
    <source>
        <dbReference type="Proteomes" id="UP000091956"/>
    </source>
</evidence>
<name>A0A2P2SW78_9PEZI</name>
<keyword evidence="3" id="KW-1185">Reference proteome</keyword>
<dbReference type="InterPro" id="IPR053161">
    <property type="entry name" value="Ulvan_degrading_GH"/>
</dbReference>
<organism evidence="2 3">
    <name type="scientific">Pseudogymnoascus verrucosus</name>
    <dbReference type="NCBI Taxonomy" id="342668"/>
    <lineage>
        <taxon>Eukaryota</taxon>
        <taxon>Fungi</taxon>
        <taxon>Dikarya</taxon>
        <taxon>Ascomycota</taxon>
        <taxon>Pezizomycotina</taxon>
        <taxon>Leotiomycetes</taxon>
        <taxon>Thelebolales</taxon>
        <taxon>Thelebolaceae</taxon>
        <taxon>Pseudogymnoascus</taxon>
    </lineage>
</organism>
<dbReference type="Gene3D" id="2.60.120.260">
    <property type="entry name" value="Galactose-binding domain-like"/>
    <property type="match status" value="1"/>
</dbReference>
<dbReference type="GeneID" id="28834110"/>
<keyword evidence="1" id="KW-0732">Signal</keyword>
<proteinExistence type="predicted"/>
<evidence type="ECO:0000256" key="1">
    <source>
        <dbReference type="SAM" id="SignalP"/>
    </source>
</evidence>
<dbReference type="SUPFAM" id="SSF49785">
    <property type="entry name" value="Galactose-binding domain-like"/>
    <property type="match status" value="1"/>
</dbReference>
<dbReference type="RefSeq" id="XP_018134833.1">
    <property type="nucleotide sequence ID" value="XM_018270252.1"/>
</dbReference>
<dbReference type="PANTHER" id="PTHR36848:SF2">
    <property type="entry name" value="SECRETED PROTEIN"/>
    <property type="match status" value="1"/>
</dbReference>
<dbReference type="AlphaFoldDB" id="A0A2P2SW78"/>
<protein>
    <submittedName>
        <fullName evidence="2">Uncharacterized protein</fullName>
    </submittedName>
</protein>
<evidence type="ECO:0000313" key="2">
    <source>
        <dbReference type="EMBL" id="OBU01101.1"/>
    </source>
</evidence>
<gene>
    <name evidence="2" type="ORF">VE01_00724</name>
</gene>
<dbReference type="OrthoDB" id="2588159at2759"/>
<sequence>MHTSFILTAIVAIGAATGASASTMAPRAALPKANELTSPNCAPGTGSYEHHSAFLGDVTMNDGSHSVYFAAGPWDFFSGKTKEGIMRASILICGLSACATGLAGIVPRVSTGHADGSFASPGVAIKPKFRYWLPDASIDPAGFSDDIAQLAKRGADGTELLNYFGLPTSVTPSNWDIYGYGAPGYSKIVKVALEAHRDAGILFDYTHSANGCVPAEKGNPGLSWQLNYYGTTNIGNFNGTVPGWGKGEFIGTVTFAVTNVGTHPADFHGAFGWGKSYPAYTISNASLTDVTSLVDSKGFIETNPIQTLDAQYKSSCSFQGQDNLSGPIKPYQCTPGSWVYDATICTEKTHETRIVKFTKKTQLLRHATTSSDSVLGFNVQLLGSLIQAKVAYSTSLSTVSTSFGLPQTFGTTGVQPAYTLNDWSLVIEHWGPPDNLYNLDLDARKENLTVPIDGPSLKSWKDLGFPDVSGIGFYRTTFEWSPSLLYSTGGAYLILPPVSDGIVGTLNGKRLPAFDITNPTTHIKSYLKKGENVLEFKVSSTLKTSLKPIWNNLQTAGGGVASSWDATAKLGFGLQHYGLIGEVQIIPYGLVPIL</sequence>
<reference evidence="3" key="2">
    <citation type="journal article" date="2018" name="Nat. Commun.">
        <title>Extreme sensitivity to ultraviolet light in the fungal pathogen causing white-nose syndrome of bats.</title>
        <authorList>
            <person name="Palmer J.M."/>
            <person name="Drees K.P."/>
            <person name="Foster J.T."/>
            <person name="Lindner D.L."/>
        </authorList>
    </citation>
    <scope>NUCLEOTIDE SEQUENCE [LARGE SCALE GENOMIC DNA]</scope>
    <source>
        <strain evidence="3">UAMH 10579</strain>
    </source>
</reference>
<reference evidence="2 3" key="1">
    <citation type="submission" date="2016-03" db="EMBL/GenBank/DDBJ databases">
        <title>Comparative genomics of Pseudogymnoascus destructans, the fungus causing white-nose syndrome of bats.</title>
        <authorList>
            <person name="Palmer J.M."/>
            <person name="Drees K.P."/>
            <person name="Foster J.T."/>
            <person name="Lindner D.L."/>
        </authorList>
    </citation>
    <scope>NUCLEOTIDE SEQUENCE [LARGE SCALE GENOMIC DNA]</scope>
    <source>
        <strain evidence="2 3">UAMH 10579</strain>
    </source>
</reference>
<dbReference type="PANTHER" id="PTHR36848">
    <property type="entry name" value="DNA-BINDING PROTEIN (PUTATIVE SECRETED PROTEIN)-RELATED"/>
    <property type="match status" value="1"/>
</dbReference>
<dbReference type="InterPro" id="IPR008979">
    <property type="entry name" value="Galactose-bd-like_sf"/>
</dbReference>
<feature type="signal peptide" evidence="1">
    <location>
        <begin position="1"/>
        <end position="21"/>
    </location>
</feature>
<dbReference type="EMBL" id="KV460207">
    <property type="protein sequence ID" value="OBU01101.1"/>
    <property type="molecule type" value="Genomic_DNA"/>
</dbReference>
<feature type="chain" id="PRO_5015104854" evidence="1">
    <location>
        <begin position="22"/>
        <end position="594"/>
    </location>
</feature>
<dbReference type="Proteomes" id="UP000091956">
    <property type="component" value="Unassembled WGS sequence"/>
</dbReference>
<accession>A0A2P2SW78</accession>